<sequence>MIRLSYTLVIVFHLIFFSGLGEANASNQLVSTVQQLESKVRDLQAGDTLFIANGEYQNAQLILNNSGKAEQPIVIRAKQRGKVFFTGDAKVEMRGEYCVLDGIYFKDGNRNSKEWKSHGPGLVAIYASHNRVTQCAFHAFDQANSAYITTSLAEDGQVPQYCRIDHCAFTEKITFDQVINLNNVSSKDKKKKGIVGIPMYHRIDHCYFSNPRKPGNAGGGIRVGYWRSDYGRCLVDHNLFDRQDSEPEIITSKSMENVYYNNTYKNCYGTMNLRHGDRQVILNNFFIGTDTKREYGGVFVWGSDHIIANNYFNLPTTLKKRGQAALFLNCGAKADEHALAYDIRIVNNFFDKNNGFAINFSALLDRRIAYCKKKGVKLEFPHDLYIGGNLFVSNKTAKFPLFYKHDDSDRNILWKQNKAINADIGFAIADGLESISKKVKGEREDIYEKYISKELITNEALFYNVEGIDLDIPAIIAKGLTGKPLTFEQVGPAWLKEIPGTYAKTGKLSKEIQQKFDEVTQKRAK</sequence>
<evidence type="ECO:0000313" key="1">
    <source>
        <dbReference type="EMBL" id="PXY02544.1"/>
    </source>
</evidence>
<comment type="caution">
    <text evidence="1">The sequence shown here is derived from an EMBL/GenBank/DDBJ whole genome shotgun (WGS) entry which is preliminary data.</text>
</comment>
<dbReference type="InterPro" id="IPR039513">
    <property type="entry name" value="PL-6"/>
</dbReference>
<evidence type="ECO:0000313" key="2">
    <source>
        <dbReference type="Proteomes" id="UP000248079"/>
    </source>
</evidence>
<dbReference type="SMR" id="A0A2V4AEM6"/>
<dbReference type="Pfam" id="PF14592">
    <property type="entry name" value="Chondroitinas_B"/>
    <property type="match status" value="1"/>
</dbReference>
<dbReference type="Proteomes" id="UP000248079">
    <property type="component" value="Unassembled WGS sequence"/>
</dbReference>
<dbReference type="EMBL" id="QFLI01000001">
    <property type="protein sequence ID" value="PXY02544.1"/>
    <property type="molecule type" value="Genomic_DNA"/>
</dbReference>
<keyword evidence="2" id="KW-1185">Reference proteome</keyword>
<dbReference type="SUPFAM" id="SSF51126">
    <property type="entry name" value="Pectin lyase-like"/>
    <property type="match status" value="1"/>
</dbReference>
<accession>A0A2V4AEM6</accession>
<organism evidence="1 2">
    <name type="scientific">Marinifilum breve</name>
    <dbReference type="NCBI Taxonomy" id="2184082"/>
    <lineage>
        <taxon>Bacteria</taxon>
        <taxon>Pseudomonadati</taxon>
        <taxon>Bacteroidota</taxon>
        <taxon>Bacteroidia</taxon>
        <taxon>Marinilabiliales</taxon>
        <taxon>Marinifilaceae</taxon>
    </lineage>
</organism>
<dbReference type="Gene3D" id="2.160.20.10">
    <property type="entry name" value="Single-stranded right-handed beta-helix, Pectin lyase-like"/>
    <property type="match status" value="1"/>
</dbReference>
<dbReference type="InterPro" id="IPR011050">
    <property type="entry name" value="Pectin_lyase_fold/virulence"/>
</dbReference>
<dbReference type="RefSeq" id="WP_110358705.1">
    <property type="nucleotide sequence ID" value="NZ_QFLI01000001.1"/>
</dbReference>
<reference evidence="1 2" key="1">
    <citation type="submission" date="2018-05" db="EMBL/GenBank/DDBJ databases">
        <title>Marinifilum breve JC075T sp. nov., a marine bacterium isolated from Yongle Blue Hole in the South China Sea.</title>
        <authorList>
            <person name="Fu T."/>
        </authorList>
    </citation>
    <scope>NUCLEOTIDE SEQUENCE [LARGE SCALE GENOMIC DNA]</scope>
    <source>
        <strain evidence="1 2">JC075</strain>
    </source>
</reference>
<proteinExistence type="predicted"/>
<gene>
    <name evidence="1" type="ORF">DF185_00170</name>
</gene>
<dbReference type="OrthoDB" id="6475864at2"/>
<dbReference type="InterPro" id="IPR012334">
    <property type="entry name" value="Pectin_lyas_fold"/>
</dbReference>
<name>A0A2V4AEM6_9BACT</name>
<protein>
    <submittedName>
        <fullName evidence="1">Chloramphenicol resistance protein</fullName>
    </submittedName>
</protein>
<dbReference type="CDD" id="cd14251">
    <property type="entry name" value="PL-6"/>
    <property type="match status" value="1"/>
</dbReference>
<dbReference type="AlphaFoldDB" id="A0A2V4AEM6"/>